<dbReference type="RefSeq" id="XP_016509120.1">
    <property type="nucleotide sequence ID" value="XM_016653634.1"/>
</dbReference>
<accession>A0A1S4D6Q3</accession>
<dbReference type="AlphaFoldDB" id="A0A1S4D6Q3"/>
<dbReference type="PaxDb" id="4097-A0A1S4D6Q3"/>
<organism evidence="1">
    <name type="scientific">Nicotiana tabacum</name>
    <name type="common">Common tobacco</name>
    <dbReference type="NCBI Taxonomy" id="4097"/>
    <lineage>
        <taxon>Eukaryota</taxon>
        <taxon>Viridiplantae</taxon>
        <taxon>Streptophyta</taxon>
        <taxon>Embryophyta</taxon>
        <taxon>Tracheophyta</taxon>
        <taxon>Spermatophyta</taxon>
        <taxon>Magnoliopsida</taxon>
        <taxon>eudicotyledons</taxon>
        <taxon>Gunneridae</taxon>
        <taxon>Pentapetalae</taxon>
        <taxon>asterids</taxon>
        <taxon>lamiids</taxon>
        <taxon>Solanales</taxon>
        <taxon>Solanaceae</taxon>
        <taxon>Nicotianoideae</taxon>
        <taxon>Nicotianeae</taxon>
        <taxon>Nicotiana</taxon>
    </lineage>
</organism>
<dbReference type="CDD" id="cd09272">
    <property type="entry name" value="RNase_HI_RT_Ty1"/>
    <property type="match status" value="1"/>
</dbReference>
<gene>
    <name evidence="1" type="primary">LOC107826632</name>
</gene>
<dbReference type="OrthoDB" id="443140at2759"/>
<protein>
    <submittedName>
        <fullName evidence="1">Uncharacterized mitochondrial protein AtMg00810-like</fullName>
    </submittedName>
</protein>
<name>A0A1S4D6Q3_TOBAC</name>
<evidence type="ECO:0000313" key="1">
    <source>
        <dbReference type="RefSeq" id="XP_016509120.1"/>
    </source>
</evidence>
<sequence length="179" mass="20481">METRWSADAADVPRSLQNLSLSQGWNTRPDITYNVQHLSQYIQSPTDSHLKATVHVLRYLKGNLSLGIFLSNSTNYRLRAFCDSDWASFPETRKSFRGDIVLRGASPITWKSKKQSTISLSSVEAEYRAVRKVVGELIWLARLLEELTYPFLCPYLSFMTAKQHFTLQRIQSFMSGPSI</sequence>
<dbReference type="PANTHER" id="PTHR11439:SF449">
    <property type="entry name" value="REVERSE TRANSCRIPTASE TY1_COPIA-TYPE DOMAIN-CONTAINING PROTEIN"/>
    <property type="match status" value="1"/>
</dbReference>
<dbReference type="PANTHER" id="PTHR11439">
    <property type="entry name" value="GAG-POL-RELATED RETROTRANSPOSON"/>
    <property type="match status" value="1"/>
</dbReference>
<dbReference type="KEGG" id="nta:107826632"/>
<dbReference type="STRING" id="4097.A0A1S4D6Q3"/>
<reference evidence="1" key="1">
    <citation type="submission" date="2025-08" db="UniProtKB">
        <authorList>
            <consortium name="RefSeq"/>
        </authorList>
    </citation>
    <scope>IDENTIFICATION</scope>
</reference>
<proteinExistence type="predicted"/>